<feature type="domain" description="Gfo/Idh/MocA-like oxidoreductase N-terminal" evidence="4">
    <location>
        <begin position="27"/>
        <end position="141"/>
    </location>
</feature>
<sequence>MTAAPPPVGGSRPRGIQSGGSALREPVRIGLIGAGRIGSAHAGTLARRVPGAELVGVADAVPAAASRLAGQLGVTAFGSPDELITADEVEAVVIAASSEAHCALIVAAAAAGKAIFCEKPMSQTLAEADRALAAAADVPLQVGFNRRFDAGFAAAHEVVASGGVGTPQLLRSLTRDPGLANPGAVPPWTIFTQTLIHDFDTLLWLNPGASVVEVYATADALVAPEYKPAGLLDTAVTVLTFDNGARAIAEASFSATYGYDVRAEVFGSAGMVTVGDQASSSLTHYGPDGRRVTTVRGDVELFRDAYAGEFAEFADAVRAGREPAVTGRDARRALGVALACIESVTTNRPVPL</sequence>
<feature type="region of interest" description="Disordered" evidence="3">
    <location>
        <begin position="1"/>
        <end position="20"/>
    </location>
</feature>
<dbReference type="Pfam" id="PF22725">
    <property type="entry name" value="GFO_IDH_MocA_C3"/>
    <property type="match status" value="1"/>
</dbReference>
<gene>
    <name evidence="6" type="ORF">GCM10020369_80110</name>
</gene>
<name>A0ABP6TCC2_9ACTN</name>
<dbReference type="SUPFAM" id="SSF51735">
    <property type="entry name" value="NAD(P)-binding Rossmann-fold domains"/>
    <property type="match status" value="1"/>
</dbReference>
<proteinExistence type="inferred from homology"/>
<dbReference type="InterPro" id="IPR000683">
    <property type="entry name" value="Gfo/Idh/MocA-like_OxRdtase_N"/>
</dbReference>
<dbReference type="Gene3D" id="3.30.360.10">
    <property type="entry name" value="Dihydrodipicolinate Reductase, domain 2"/>
    <property type="match status" value="1"/>
</dbReference>
<dbReference type="Pfam" id="PF01408">
    <property type="entry name" value="GFO_IDH_MocA"/>
    <property type="match status" value="1"/>
</dbReference>
<dbReference type="PANTHER" id="PTHR42840:SF3">
    <property type="entry name" value="BINDING ROSSMANN FOLD OXIDOREDUCTASE, PUTATIVE (AFU_ORTHOLOGUE AFUA_2G10240)-RELATED"/>
    <property type="match status" value="1"/>
</dbReference>
<dbReference type="PANTHER" id="PTHR42840">
    <property type="entry name" value="NAD(P)-BINDING ROSSMANN-FOLD SUPERFAMILY PROTEIN-RELATED"/>
    <property type="match status" value="1"/>
</dbReference>
<dbReference type="EMBL" id="BAAAYN010000075">
    <property type="protein sequence ID" value="GAA3398006.1"/>
    <property type="molecule type" value="Genomic_DNA"/>
</dbReference>
<reference evidence="7" key="1">
    <citation type="journal article" date="2019" name="Int. J. Syst. Evol. Microbiol.">
        <title>The Global Catalogue of Microorganisms (GCM) 10K type strain sequencing project: providing services to taxonomists for standard genome sequencing and annotation.</title>
        <authorList>
            <consortium name="The Broad Institute Genomics Platform"/>
            <consortium name="The Broad Institute Genome Sequencing Center for Infectious Disease"/>
            <person name="Wu L."/>
            <person name="Ma J."/>
        </authorList>
    </citation>
    <scope>NUCLEOTIDE SEQUENCE [LARGE SCALE GENOMIC DNA]</scope>
    <source>
        <strain evidence="7">JCM 9458</strain>
    </source>
</reference>
<accession>A0ABP6TCC2</accession>
<dbReference type="SUPFAM" id="SSF55347">
    <property type="entry name" value="Glyceraldehyde-3-phosphate dehydrogenase-like, C-terminal domain"/>
    <property type="match status" value="1"/>
</dbReference>
<dbReference type="InterPro" id="IPR036291">
    <property type="entry name" value="NAD(P)-bd_dom_sf"/>
</dbReference>
<comment type="similarity">
    <text evidence="1">Belongs to the Gfo/Idh/MocA family.</text>
</comment>
<evidence type="ECO:0000313" key="7">
    <source>
        <dbReference type="Proteomes" id="UP001501676"/>
    </source>
</evidence>
<dbReference type="Proteomes" id="UP001501676">
    <property type="component" value="Unassembled WGS sequence"/>
</dbReference>
<evidence type="ECO:0000259" key="4">
    <source>
        <dbReference type="Pfam" id="PF01408"/>
    </source>
</evidence>
<feature type="domain" description="GFO/IDH/MocA-like oxidoreductase" evidence="5">
    <location>
        <begin position="152"/>
        <end position="272"/>
    </location>
</feature>
<dbReference type="InterPro" id="IPR055170">
    <property type="entry name" value="GFO_IDH_MocA-like_dom"/>
</dbReference>
<evidence type="ECO:0000259" key="5">
    <source>
        <dbReference type="Pfam" id="PF22725"/>
    </source>
</evidence>
<keyword evidence="7" id="KW-1185">Reference proteome</keyword>
<evidence type="ECO:0000256" key="3">
    <source>
        <dbReference type="SAM" id="MobiDB-lite"/>
    </source>
</evidence>
<protein>
    <submittedName>
        <fullName evidence="6">Gfo/Idh/MocA family oxidoreductase</fullName>
    </submittedName>
</protein>
<evidence type="ECO:0000313" key="6">
    <source>
        <dbReference type="EMBL" id="GAA3398006.1"/>
    </source>
</evidence>
<evidence type="ECO:0000256" key="2">
    <source>
        <dbReference type="ARBA" id="ARBA00023002"/>
    </source>
</evidence>
<comment type="caution">
    <text evidence="6">The sequence shown here is derived from an EMBL/GenBank/DDBJ whole genome shotgun (WGS) entry which is preliminary data.</text>
</comment>
<keyword evidence="2" id="KW-0560">Oxidoreductase</keyword>
<evidence type="ECO:0000256" key="1">
    <source>
        <dbReference type="ARBA" id="ARBA00010928"/>
    </source>
</evidence>
<organism evidence="6 7">
    <name type="scientific">Cryptosporangium minutisporangium</name>
    <dbReference type="NCBI Taxonomy" id="113569"/>
    <lineage>
        <taxon>Bacteria</taxon>
        <taxon>Bacillati</taxon>
        <taxon>Actinomycetota</taxon>
        <taxon>Actinomycetes</taxon>
        <taxon>Cryptosporangiales</taxon>
        <taxon>Cryptosporangiaceae</taxon>
        <taxon>Cryptosporangium</taxon>
    </lineage>
</organism>
<dbReference type="Gene3D" id="3.40.50.720">
    <property type="entry name" value="NAD(P)-binding Rossmann-like Domain"/>
    <property type="match status" value="1"/>
</dbReference>